<keyword evidence="2" id="KW-0798">TonB box</keyword>
<dbReference type="Proteomes" id="UP000181870">
    <property type="component" value="Unassembled WGS sequence"/>
</dbReference>
<keyword evidence="1" id="KW-0813">Transport</keyword>
<keyword evidence="1" id="KW-0812">Transmembrane</keyword>
<dbReference type="SUPFAM" id="SSF56935">
    <property type="entry name" value="Porins"/>
    <property type="match status" value="1"/>
</dbReference>
<dbReference type="Pfam" id="PF07715">
    <property type="entry name" value="Plug"/>
    <property type="match status" value="1"/>
</dbReference>
<evidence type="ECO:0000313" key="5">
    <source>
        <dbReference type="EMBL" id="SDI46803.1"/>
    </source>
</evidence>
<dbReference type="RefSeq" id="WP_074638325.1">
    <property type="nucleotide sequence ID" value="NZ_FNDO01000047.1"/>
</dbReference>
<feature type="domain" description="TonB-dependent receptor plug" evidence="4">
    <location>
        <begin position="128"/>
        <end position="232"/>
    </location>
</feature>
<sequence length="1054" mass="117577">MRNLDFSTKVFRLLMLVLLLFSVQISRADEGWPRTLKGRIVDAKSGETLIGVNIQILGTTTGTISDFDGGFQLVVKANSVIQFSYVGYKPIEIKAEEAVKKTVFQMEEDAGVLEEVVVVGYGTQKKVTSVGSITQADGNKLLRGGSVNSVTEALQGKLNGVVAINSGGMPGGNDVSMYIRGKSTWGNTDPLVLLDGIQSDIKDVDMNEIESISVLKDASATAVYGVRGGNGVILITTKRGTNKAPTISFSANYTYKSPTTSMELADYVTSMRAYNQAMANDGSWNKLIPRSTLDAWERAYAEGNYGAYNDVFPYVNWWDELVGSGFTQNYNVNIRGGTDYMKYFASVGYQGDGDIYKLKKNDSFDPRHSYKRYNWRSNFDFNITKSTKLSINVAGKMAYRNKALDDSNPFYAILTSPTSVYPVKYSDGEWGDDTYTNPVANMNMEGANLRKTFQGWYDASLEQKLDFITKGLKVNAKVSYSSSSTTSTATYLGTEAASQAFKYIIRYSRTYDYANPIIGEDGQLTYPMLESKRLPYETSVSNPAFVKYYDQLDAYSRRFYYEFSIAYNRSFGDHNVSALALVNRQIFDSKDGGDIRFPNYNEDWVGRATYNWRERYLAEMNISYTGSEKFARGHRFGLFPSFSLGWRLSEESFIKKHLGDVLTNAKIRYSWGKVGSDAGASRWNYIQSFTSGDHLTLGTDATGHNWGPLYTEGSIANLGSTWEKSTKQNLGIEIGLWNKLSLTLDLFDEKRRDILMTPNTTSSIAGATFNSLNIGKTKNHGIELELRWDDKIGKDFHYYANFTMASSENRIVFQDDPYKSPDHLKKAGKPIGHQARYLAIGNYGSIDDVFNYAQSGTINSISPNQVIPGDLVYIDFDANGILNGQDKVAVDQLNYPLHTYGLDLGFNWRGLSFSAMIYAPTGVWKLVDTVYASSFKGGRVNAQPGALNTWSPETASSSGIQRPSLHLKDDGGFNGTESTWRYRNFSYLRLKNVEVSYQLPKRCLTPIRISSLQVYVTGNNLLTFWGGDNRIDPEGNQTGYPILRSVTSGIRLSF</sequence>
<keyword evidence="1 2" id="KW-0472">Membrane</keyword>
<dbReference type="InterPro" id="IPR008969">
    <property type="entry name" value="CarboxyPept-like_regulatory"/>
</dbReference>
<reference evidence="5 6" key="1">
    <citation type="submission" date="2016-10" db="EMBL/GenBank/DDBJ databases">
        <authorList>
            <person name="de Groot N.N."/>
        </authorList>
    </citation>
    <scope>NUCLEOTIDE SEQUENCE [LARGE SCALE GENOMIC DNA]</scope>
    <source>
        <strain evidence="5 6">NLAE-zl-C57</strain>
    </source>
</reference>
<dbReference type="NCBIfam" id="TIGR04056">
    <property type="entry name" value="OMP_RagA_SusC"/>
    <property type="match status" value="1"/>
</dbReference>
<evidence type="ECO:0000256" key="1">
    <source>
        <dbReference type="PROSITE-ProRule" id="PRU01360"/>
    </source>
</evidence>
<name>A0A1G8KTV7_BACOV</name>
<dbReference type="FunFam" id="2.170.130.10:FF:000003">
    <property type="entry name" value="SusC/RagA family TonB-linked outer membrane protein"/>
    <property type="match status" value="1"/>
</dbReference>
<feature type="domain" description="TonB-dependent receptor-like beta-barrel" evidence="3">
    <location>
        <begin position="433"/>
        <end position="1021"/>
    </location>
</feature>
<evidence type="ECO:0000313" key="6">
    <source>
        <dbReference type="Proteomes" id="UP000181870"/>
    </source>
</evidence>
<dbReference type="EMBL" id="FNDO01000047">
    <property type="protein sequence ID" value="SDI46803.1"/>
    <property type="molecule type" value="Genomic_DNA"/>
</dbReference>
<dbReference type="InterPro" id="IPR000531">
    <property type="entry name" value="Beta-barrel_TonB"/>
</dbReference>
<dbReference type="PROSITE" id="PS52016">
    <property type="entry name" value="TONB_DEPENDENT_REC_3"/>
    <property type="match status" value="1"/>
</dbReference>
<keyword evidence="1" id="KW-1134">Transmembrane beta strand</keyword>
<dbReference type="InterPro" id="IPR039426">
    <property type="entry name" value="TonB-dep_rcpt-like"/>
</dbReference>
<dbReference type="InterPro" id="IPR012910">
    <property type="entry name" value="Plug_dom"/>
</dbReference>
<dbReference type="GO" id="GO:0009279">
    <property type="term" value="C:cell outer membrane"/>
    <property type="evidence" value="ECO:0007669"/>
    <property type="project" value="UniProtKB-SubCell"/>
</dbReference>
<organism evidence="5 6">
    <name type="scientific">Bacteroides ovatus</name>
    <dbReference type="NCBI Taxonomy" id="28116"/>
    <lineage>
        <taxon>Bacteria</taxon>
        <taxon>Pseudomonadati</taxon>
        <taxon>Bacteroidota</taxon>
        <taxon>Bacteroidia</taxon>
        <taxon>Bacteroidales</taxon>
        <taxon>Bacteroidaceae</taxon>
        <taxon>Bacteroides</taxon>
    </lineage>
</organism>
<dbReference type="InterPro" id="IPR037066">
    <property type="entry name" value="Plug_dom_sf"/>
</dbReference>
<evidence type="ECO:0000259" key="3">
    <source>
        <dbReference type="Pfam" id="PF00593"/>
    </source>
</evidence>
<dbReference type="Gene3D" id="2.170.130.10">
    <property type="entry name" value="TonB-dependent receptor, plug domain"/>
    <property type="match status" value="1"/>
</dbReference>
<dbReference type="AlphaFoldDB" id="A0A1G8KTV7"/>
<gene>
    <name evidence="5" type="ORF">SAMN05192582_104720</name>
</gene>
<dbReference type="Pfam" id="PF00593">
    <property type="entry name" value="TonB_dep_Rec_b-barrel"/>
    <property type="match status" value="1"/>
</dbReference>
<accession>A0A1G8KTV7</accession>
<dbReference type="InterPro" id="IPR023996">
    <property type="entry name" value="TonB-dep_OMP_SusC/RagA"/>
</dbReference>
<proteinExistence type="inferred from homology"/>
<protein>
    <submittedName>
        <fullName evidence="5">TonB-linked outer membrane protein, SusC/RagA family</fullName>
    </submittedName>
</protein>
<comment type="similarity">
    <text evidence="1 2">Belongs to the TonB-dependent receptor family.</text>
</comment>
<dbReference type="Pfam" id="PF13715">
    <property type="entry name" value="CarbopepD_reg_2"/>
    <property type="match status" value="1"/>
</dbReference>
<dbReference type="SUPFAM" id="SSF49464">
    <property type="entry name" value="Carboxypeptidase regulatory domain-like"/>
    <property type="match status" value="1"/>
</dbReference>
<comment type="subcellular location">
    <subcellularLocation>
        <location evidence="1">Cell outer membrane</location>
        <topology evidence="1">Multi-pass membrane protein</topology>
    </subcellularLocation>
</comment>
<dbReference type="NCBIfam" id="TIGR04057">
    <property type="entry name" value="SusC_RagA_signa"/>
    <property type="match status" value="1"/>
</dbReference>
<dbReference type="InterPro" id="IPR023997">
    <property type="entry name" value="TonB-dep_OMP_SusC/RagA_CS"/>
</dbReference>
<keyword evidence="1" id="KW-0998">Cell outer membrane</keyword>
<evidence type="ECO:0000259" key="4">
    <source>
        <dbReference type="Pfam" id="PF07715"/>
    </source>
</evidence>
<evidence type="ECO:0000256" key="2">
    <source>
        <dbReference type="RuleBase" id="RU003357"/>
    </source>
</evidence>